<dbReference type="PRINTS" id="PR00821">
    <property type="entry name" value="TAGLIPASE"/>
</dbReference>
<dbReference type="EMBL" id="CADEBD010000337">
    <property type="protein sequence ID" value="CAB3247558.1"/>
    <property type="molecule type" value="Genomic_DNA"/>
</dbReference>
<dbReference type="PANTHER" id="PTHR11610:SF178">
    <property type="entry name" value="LIPASE MEMBER H-A-LIKE PROTEIN"/>
    <property type="match status" value="1"/>
</dbReference>
<evidence type="ECO:0000256" key="2">
    <source>
        <dbReference type="ARBA" id="ARBA00010701"/>
    </source>
</evidence>
<dbReference type="Gene3D" id="3.40.50.1820">
    <property type="entry name" value="alpha/beta hydrolase"/>
    <property type="match status" value="2"/>
</dbReference>
<dbReference type="Pfam" id="PF00151">
    <property type="entry name" value="Lipase"/>
    <property type="match status" value="2"/>
</dbReference>
<dbReference type="OrthoDB" id="8193306at2759"/>
<evidence type="ECO:0000259" key="5">
    <source>
        <dbReference type="Pfam" id="PF00151"/>
    </source>
</evidence>
<organism evidence="6 7">
    <name type="scientific">Arctia plantaginis</name>
    <name type="common">Wood tiger moth</name>
    <name type="synonym">Phalaena plantaginis</name>
    <dbReference type="NCBI Taxonomy" id="874455"/>
    <lineage>
        <taxon>Eukaryota</taxon>
        <taxon>Metazoa</taxon>
        <taxon>Ecdysozoa</taxon>
        <taxon>Arthropoda</taxon>
        <taxon>Hexapoda</taxon>
        <taxon>Insecta</taxon>
        <taxon>Pterygota</taxon>
        <taxon>Neoptera</taxon>
        <taxon>Endopterygota</taxon>
        <taxon>Lepidoptera</taxon>
        <taxon>Glossata</taxon>
        <taxon>Ditrysia</taxon>
        <taxon>Noctuoidea</taxon>
        <taxon>Erebidae</taxon>
        <taxon>Arctiinae</taxon>
        <taxon>Arctia</taxon>
    </lineage>
</organism>
<feature type="domain" description="Lipase" evidence="5">
    <location>
        <begin position="81"/>
        <end position="188"/>
    </location>
</feature>
<protein>
    <recommendedName>
        <fullName evidence="5">Lipase domain-containing protein</fullName>
    </recommendedName>
</protein>
<evidence type="ECO:0000313" key="7">
    <source>
        <dbReference type="Proteomes" id="UP000494256"/>
    </source>
</evidence>
<dbReference type="GO" id="GO:0016042">
    <property type="term" value="P:lipid catabolic process"/>
    <property type="evidence" value="ECO:0007669"/>
    <property type="project" value="TreeGrafter"/>
</dbReference>
<gene>
    <name evidence="6" type="ORF">APLA_LOCUS12009</name>
</gene>
<comment type="subcellular location">
    <subcellularLocation>
        <location evidence="1">Secreted</location>
    </subcellularLocation>
</comment>
<proteinExistence type="inferred from homology"/>
<dbReference type="AlphaFoldDB" id="A0A8S1AIL7"/>
<dbReference type="InterPro" id="IPR000734">
    <property type="entry name" value="TAG_lipase"/>
</dbReference>
<dbReference type="InterPro" id="IPR013818">
    <property type="entry name" value="Lipase"/>
</dbReference>
<dbReference type="GO" id="GO:0016298">
    <property type="term" value="F:lipase activity"/>
    <property type="evidence" value="ECO:0007669"/>
    <property type="project" value="InterPro"/>
</dbReference>
<dbReference type="InterPro" id="IPR029058">
    <property type="entry name" value="AB_hydrolase_fold"/>
</dbReference>
<dbReference type="GO" id="GO:0005615">
    <property type="term" value="C:extracellular space"/>
    <property type="evidence" value="ECO:0007669"/>
    <property type="project" value="TreeGrafter"/>
</dbReference>
<comment type="similarity">
    <text evidence="2 4">Belongs to the AB hydrolase superfamily. Lipase family.</text>
</comment>
<evidence type="ECO:0000256" key="4">
    <source>
        <dbReference type="RuleBase" id="RU004262"/>
    </source>
</evidence>
<evidence type="ECO:0000313" key="6">
    <source>
        <dbReference type="EMBL" id="CAB3247558.1"/>
    </source>
</evidence>
<dbReference type="Proteomes" id="UP000494256">
    <property type="component" value="Unassembled WGS sequence"/>
</dbReference>
<keyword evidence="3" id="KW-0964">Secreted</keyword>
<accession>A0A8S1AIL7</accession>
<name>A0A8S1AIL7_ARCPL</name>
<evidence type="ECO:0000256" key="3">
    <source>
        <dbReference type="ARBA" id="ARBA00022525"/>
    </source>
</evidence>
<sequence length="330" mass="37282">MEASYAKENGTSASGGHVYLELGVAHLPTGSGRIYVFAIPNETEYGPGYGDEWLLYQDESGTHIMNFTAIPNDTRGLIFGDAYYYLYTRLNAEPEELHIPNDSDQIFTSQYFNSSNLVKVITHGWLTNMNATWLQDMKNEFLSNNDYNVIIIDWNELSRNPIYPWAAFSTRYVGKQTAKLLDSIAKSYDIDGMDPARPLFELPMMPEHCRLDKTDAEFVDIIHTNSGVHGYYKSQGHADFYPNGGSSPQPGCNQIIAPFDSCSHLRATLYFNESINSATLFKAFPCESWHKFENGHCTVNYTYMGLQAKKEDVGVFYLYTNSEPPFAISS</sequence>
<reference evidence="6 7" key="1">
    <citation type="submission" date="2020-04" db="EMBL/GenBank/DDBJ databases">
        <authorList>
            <person name="Wallbank WR R."/>
            <person name="Pardo Diaz C."/>
            <person name="Kozak K."/>
            <person name="Martin S."/>
            <person name="Jiggins C."/>
            <person name="Moest M."/>
            <person name="Warren A I."/>
            <person name="Byers J.R.P. K."/>
            <person name="Montejo-Kovacevich G."/>
            <person name="Yen C E."/>
        </authorList>
    </citation>
    <scope>NUCLEOTIDE SEQUENCE [LARGE SCALE GENOMIC DNA]</scope>
</reference>
<evidence type="ECO:0000256" key="1">
    <source>
        <dbReference type="ARBA" id="ARBA00004613"/>
    </source>
</evidence>
<dbReference type="SUPFAM" id="SSF53474">
    <property type="entry name" value="alpha/beta-Hydrolases"/>
    <property type="match status" value="1"/>
</dbReference>
<comment type="caution">
    <text evidence="6">The sequence shown here is derived from an EMBL/GenBank/DDBJ whole genome shotgun (WGS) entry which is preliminary data.</text>
</comment>
<feature type="domain" description="Lipase" evidence="5">
    <location>
        <begin position="190"/>
        <end position="326"/>
    </location>
</feature>
<dbReference type="PANTHER" id="PTHR11610">
    <property type="entry name" value="LIPASE"/>
    <property type="match status" value="1"/>
</dbReference>